<evidence type="ECO:0000313" key="9">
    <source>
        <dbReference type="EMBL" id="MBB5065756.1"/>
    </source>
</evidence>
<feature type="transmembrane region" description="Helical" evidence="6">
    <location>
        <begin position="119"/>
        <end position="137"/>
    </location>
</feature>
<evidence type="ECO:0000256" key="6">
    <source>
        <dbReference type="SAM" id="Phobius"/>
    </source>
</evidence>
<feature type="transmembrane region" description="Helical" evidence="6">
    <location>
        <begin position="6"/>
        <end position="23"/>
    </location>
</feature>
<name>A0A7W7ZV06_9BACT</name>
<comment type="subcellular location">
    <subcellularLocation>
        <location evidence="1">Endomembrane system</location>
        <topology evidence="1">Multi-pass membrane protein</topology>
    </subcellularLocation>
    <subcellularLocation>
        <location evidence="5">Membrane</location>
        <topology evidence="5">Multi-pass membrane protein</topology>
    </subcellularLocation>
</comment>
<accession>A0A7W7ZV06</accession>
<dbReference type="Gene3D" id="1.20.5.2700">
    <property type="match status" value="1"/>
</dbReference>
<feature type="transmembrane region" description="Helical" evidence="6">
    <location>
        <begin position="309"/>
        <end position="335"/>
    </location>
</feature>
<protein>
    <submittedName>
        <fullName evidence="9">NADH-quinone oxidoreductase subunit L</fullName>
    </submittedName>
</protein>
<evidence type="ECO:0000256" key="3">
    <source>
        <dbReference type="ARBA" id="ARBA00022989"/>
    </source>
</evidence>
<keyword evidence="4 6" id="KW-0472">Membrane</keyword>
<dbReference type="GO" id="GO:0042773">
    <property type="term" value="P:ATP synthesis coupled electron transport"/>
    <property type="evidence" value="ECO:0007669"/>
    <property type="project" value="InterPro"/>
</dbReference>
<evidence type="ECO:0000259" key="7">
    <source>
        <dbReference type="Pfam" id="PF00361"/>
    </source>
</evidence>
<dbReference type="Pfam" id="PF00662">
    <property type="entry name" value="Proton_antipo_N"/>
    <property type="match status" value="1"/>
</dbReference>
<dbReference type="PANTHER" id="PTHR42829">
    <property type="entry name" value="NADH-UBIQUINONE OXIDOREDUCTASE CHAIN 5"/>
    <property type="match status" value="1"/>
</dbReference>
<evidence type="ECO:0000259" key="8">
    <source>
        <dbReference type="Pfam" id="PF00662"/>
    </source>
</evidence>
<feature type="transmembrane region" description="Helical" evidence="6">
    <location>
        <begin position="378"/>
        <end position="397"/>
    </location>
</feature>
<sequence>MNPQLLWLIPILPFAGFLINGTVGRKLPRAAVSAIALLFTAAPAVIVAMLWNYMKFGNGPLTFSAVSRPWIAVSGFQVNFAFTVDHLTLIMLAVITGVGFLIHLYSVGYMAHEDGFWRFFAYLNLFMFFMLVLVLSSSFLLLFVGWEGVGLASYLLIGFYFTKDSAANAGKKAFVVNRIGDFGFLLAMFLLLAHFGSLDFNSVFTQISATPLTGGFLTAIALLLVVGATGKSAQIPLYIWLPDAMEGPTPVSALIHAATMVTAGIYMVARCHVLFDKSPTALMVVAVIGAATALMAATIGMVQHDIKRVLAYSTVSQLGYMFLACGVGAYSAAIFHLMTHAFFKALLFLAAGSVIHALSGEQDMRVMGGLWRKIPVTFGTMTMGVLAIAGIPIWAGFFSKDEILYQAFISDNPLAKLLWLVGLITAGLTSFYMFRLWFKTFFGAPRFEEHGHSHDLHAAHGAAIHARHDTKLVLEAEPEPAHGHAHGVHESPWIMTLPLIILAILATVGGWVGVPLAFGGHNEFEHFLEPVFSSAAVTPEHVSFRGAEPILAVVSIAVAVLGFLIAYFCYYRKPGTAGAFAQKFKPLYSLLDHKYWVDEIYGTVIVTPLLAFSRFFLGYFVDTGLVQGTGGSLTAGTRSFAWLVRRVQSGNIRSYAGWLALGAAAVIAVVVFGLHPHLR</sequence>
<evidence type="ECO:0000256" key="4">
    <source>
        <dbReference type="ARBA" id="ARBA00023136"/>
    </source>
</evidence>
<feature type="transmembrane region" description="Helical" evidence="6">
    <location>
        <begin position="216"/>
        <end position="241"/>
    </location>
</feature>
<evidence type="ECO:0000256" key="2">
    <source>
        <dbReference type="ARBA" id="ARBA00022692"/>
    </source>
</evidence>
<feature type="transmembrane region" description="Helical" evidence="6">
    <location>
        <begin position="174"/>
        <end position="196"/>
    </location>
</feature>
<dbReference type="NCBIfam" id="NF005141">
    <property type="entry name" value="PRK06590.1"/>
    <property type="match status" value="1"/>
</dbReference>
<organism evidence="9 10">
    <name type="scientific">Granulicella mallensis</name>
    <dbReference type="NCBI Taxonomy" id="940614"/>
    <lineage>
        <taxon>Bacteria</taxon>
        <taxon>Pseudomonadati</taxon>
        <taxon>Acidobacteriota</taxon>
        <taxon>Terriglobia</taxon>
        <taxon>Terriglobales</taxon>
        <taxon>Acidobacteriaceae</taxon>
        <taxon>Granulicella</taxon>
    </lineage>
</organism>
<feature type="domain" description="NADH-Ubiquinone oxidoreductase (complex I) chain 5 N-terminal" evidence="8">
    <location>
        <begin position="70"/>
        <end position="120"/>
    </location>
</feature>
<dbReference type="Pfam" id="PF00361">
    <property type="entry name" value="Proton_antipo_M"/>
    <property type="match status" value="1"/>
</dbReference>
<comment type="caution">
    <text evidence="9">The sequence shown here is derived from an EMBL/GenBank/DDBJ whole genome shotgun (WGS) entry which is preliminary data.</text>
</comment>
<keyword evidence="2 5" id="KW-0812">Transmembrane</keyword>
<feature type="transmembrane region" description="Helical" evidence="6">
    <location>
        <begin position="341"/>
        <end position="358"/>
    </location>
</feature>
<feature type="transmembrane region" description="Helical" evidence="6">
    <location>
        <begin position="253"/>
        <end position="275"/>
    </location>
</feature>
<dbReference type="GO" id="GO:0012505">
    <property type="term" value="C:endomembrane system"/>
    <property type="evidence" value="ECO:0007669"/>
    <property type="project" value="UniProtKB-SubCell"/>
</dbReference>
<feature type="transmembrane region" description="Helical" evidence="6">
    <location>
        <begin position="655"/>
        <end position="674"/>
    </location>
</feature>
<dbReference type="InterPro" id="IPR001516">
    <property type="entry name" value="Proton_antipo_N"/>
</dbReference>
<feature type="transmembrane region" description="Helical" evidence="6">
    <location>
        <begin position="143"/>
        <end position="162"/>
    </location>
</feature>
<feature type="transmembrane region" description="Helical" evidence="6">
    <location>
        <begin position="550"/>
        <end position="570"/>
    </location>
</feature>
<dbReference type="GO" id="GO:0016020">
    <property type="term" value="C:membrane"/>
    <property type="evidence" value="ECO:0007669"/>
    <property type="project" value="UniProtKB-SubCell"/>
</dbReference>
<dbReference type="PRINTS" id="PR01434">
    <property type="entry name" value="NADHDHGNASE5"/>
</dbReference>
<evidence type="ECO:0000256" key="5">
    <source>
        <dbReference type="RuleBase" id="RU000320"/>
    </source>
</evidence>
<feature type="transmembrane region" description="Helical" evidence="6">
    <location>
        <begin position="281"/>
        <end position="302"/>
    </location>
</feature>
<evidence type="ECO:0000256" key="1">
    <source>
        <dbReference type="ARBA" id="ARBA00004127"/>
    </source>
</evidence>
<dbReference type="GO" id="GO:0048038">
    <property type="term" value="F:quinone binding"/>
    <property type="evidence" value="ECO:0007669"/>
    <property type="project" value="UniProtKB-KW"/>
</dbReference>
<feature type="domain" description="NADH:quinone oxidoreductase/Mrp antiporter transmembrane" evidence="7">
    <location>
        <begin position="136"/>
        <end position="417"/>
    </location>
</feature>
<dbReference type="RefSeq" id="WP_184258722.1">
    <property type="nucleotide sequence ID" value="NZ_JACHIO010000019.1"/>
</dbReference>
<evidence type="ECO:0000313" key="10">
    <source>
        <dbReference type="Proteomes" id="UP000584867"/>
    </source>
</evidence>
<dbReference type="AlphaFoldDB" id="A0A7W7ZV06"/>
<proteinExistence type="predicted"/>
<dbReference type="Proteomes" id="UP000584867">
    <property type="component" value="Unassembled WGS sequence"/>
</dbReference>
<dbReference type="InterPro" id="IPR001750">
    <property type="entry name" value="ND/Mrp_TM"/>
</dbReference>
<dbReference type="PANTHER" id="PTHR42829:SF2">
    <property type="entry name" value="NADH-UBIQUINONE OXIDOREDUCTASE CHAIN 5"/>
    <property type="match status" value="1"/>
</dbReference>
<feature type="transmembrane region" description="Helical" evidence="6">
    <location>
        <begin position="87"/>
        <end position="107"/>
    </location>
</feature>
<keyword evidence="3 6" id="KW-1133">Transmembrane helix</keyword>
<feature type="transmembrane region" description="Helical" evidence="6">
    <location>
        <begin position="30"/>
        <end position="51"/>
    </location>
</feature>
<dbReference type="GO" id="GO:0003954">
    <property type="term" value="F:NADH dehydrogenase activity"/>
    <property type="evidence" value="ECO:0007669"/>
    <property type="project" value="TreeGrafter"/>
</dbReference>
<dbReference type="InterPro" id="IPR003945">
    <property type="entry name" value="NU5C-like"/>
</dbReference>
<dbReference type="GO" id="GO:0015990">
    <property type="term" value="P:electron transport coupled proton transport"/>
    <property type="evidence" value="ECO:0007669"/>
    <property type="project" value="TreeGrafter"/>
</dbReference>
<dbReference type="GO" id="GO:0008137">
    <property type="term" value="F:NADH dehydrogenase (ubiquinone) activity"/>
    <property type="evidence" value="ECO:0007669"/>
    <property type="project" value="InterPro"/>
</dbReference>
<dbReference type="InterPro" id="IPR018393">
    <property type="entry name" value="NADHpl_OxRdtase_5_subgr"/>
</dbReference>
<feature type="transmembrane region" description="Helical" evidence="6">
    <location>
        <begin position="499"/>
        <end position="518"/>
    </location>
</feature>
<dbReference type="NCBIfam" id="TIGR01974">
    <property type="entry name" value="NDH_I_L"/>
    <property type="match status" value="1"/>
</dbReference>
<dbReference type="PRINTS" id="PR01435">
    <property type="entry name" value="NPOXDRDTASE5"/>
</dbReference>
<dbReference type="EMBL" id="JACHIO010000019">
    <property type="protein sequence ID" value="MBB5065756.1"/>
    <property type="molecule type" value="Genomic_DNA"/>
</dbReference>
<feature type="transmembrane region" description="Helical" evidence="6">
    <location>
        <begin position="417"/>
        <end position="438"/>
    </location>
</feature>
<gene>
    <name evidence="9" type="ORF">HDF15_004126</name>
</gene>
<reference evidence="9 10" key="1">
    <citation type="submission" date="2020-08" db="EMBL/GenBank/DDBJ databases">
        <title>Genomic Encyclopedia of Type Strains, Phase IV (KMG-V): Genome sequencing to study the core and pangenomes of soil and plant-associated prokaryotes.</title>
        <authorList>
            <person name="Whitman W."/>
        </authorList>
    </citation>
    <scope>NUCLEOTIDE SEQUENCE [LARGE SCALE GENOMIC DNA]</scope>
    <source>
        <strain evidence="9 10">X5P3</strain>
    </source>
</reference>